<keyword evidence="4" id="KW-1185">Reference proteome</keyword>
<organism evidence="3 4">
    <name type="scientific">Stigmatella aurantiaca</name>
    <dbReference type="NCBI Taxonomy" id="41"/>
    <lineage>
        <taxon>Bacteria</taxon>
        <taxon>Pseudomonadati</taxon>
        <taxon>Myxococcota</taxon>
        <taxon>Myxococcia</taxon>
        <taxon>Myxococcales</taxon>
        <taxon>Cystobacterineae</taxon>
        <taxon>Archangiaceae</taxon>
        <taxon>Stigmatella</taxon>
    </lineage>
</organism>
<feature type="chain" id="PRO_5010292968" description="DUF5666 domain-containing protein" evidence="2">
    <location>
        <begin position="19"/>
        <end position="170"/>
    </location>
</feature>
<dbReference type="EMBL" id="FOAP01000016">
    <property type="protein sequence ID" value="SEM39415.1"/>
    <property type="molecule type" value="Genomic_DNA"/>
</dbReference>
<gene>
    <name evidence="3" type="ORF">SAMN05444354_11621</name>
</gene>
<keyword evidence="2" id="KW-0732">Signal</keyword>
<accession>A0A1H7Y0G0</accession>
<sequence length="170" mass="17778">MKKLIAALVVCVGTTAFAAQEGQSDKPHPGTGLNATEVLPQKPGSSIEKAERDADKGIDATEVGPRISKGAKELTGQDSDKTVKADKTLKATGAFDIKGTIASRSDDGITLERPGLPAAELDVRDETAVWLNGKKVKADALPEGAQVRAKFQIDGDDIVAVELRATSTVK</sequence>
<evidence type="ECO:0000256" key="1">
    <source>
        <dbReference type="SAM" id="MobiDB-lite"/>
    </source>
</evidence>
<evidence type="ECO:0000313" key="4">
    <source>
        <dbReference type="Proteomes" id="UP000182719"/>
    </source>
</evidence>
<feature type="region of interest" description="Disordered" evidence="1">
    <location>
        <begin position="18"/>
        <end position="63"/>
    </location>
</feature>
<reference evidence="4" key="1">
    <citation type="submission" date="2016-10" db="EMBL/GenBank/DDBJ databases">
        <authorList>
            <person name="Varghese N."/>
            <person name="Submissions S."/>
        </authorList>
    </citation>
    <scope>NUCLEOTIDE SEQUENCE [LARGE SCALE GENOMIC DNA]</scope>
    <source>
        <strain evidence="4">DSM 17044</strain>
    </source>
</reference>
<dbReference type="RefSeq" id="WP_075009212.1">
    <property type="nucleotide sequence ID" value="NZ_FOAP01000016.1"/>
</dbReference>
<evidence type="ECO:0008006" key="5">
    <source>
        <dbReference type="Google" id="ProtNLM"/>
    </source>
</evidence>
<evidence type="ECO:0000256" key="2">
    <source>
        <dbReference type="SAM" id="SignalP"/>
    </source>
</evidence>
<dbReference type="OrthoDB" id="5525172at2"/>
<protein>
    <recommendedName>
        <fullName evidence="5">DUF5666 domain-containing protein</fullName>
    </recommendedName>
</protein>
<name>A0A1H7Y0G0_STIAU</name>
<proteinExistence type="predicted"/>
<dbReference type="Proteomes" id="UP000182719">
    <property type="component" value="Unassembled WGS sequence"/>
</dbReference>
<dbReference type="AlphaFoldDB" id="A0A1H7Y0G0"/>
<feature type="signal peptide" evidence="2">
    <location>
        <begin position="1"/>
        <end position="18"/>
    </location>
</feature>
<feature type="compositionally biased region" description="Basic and acidic residues" evidence="1">
    <location>
        <begin position="48"/>
        <end position="59"/>
    </location>
</feature>
<evidence type="ECO:0000313" key="3">
    <source>
        <dbReference type="EMBL" id="SEM39415.1"/>
    </source>
</evidence>